<keyword evidence="2" id="KW-0081">Bacteriolytic enzyme</keyword>
<organism evidence="5 6">
    <name type="scientific">Phoxinus phoxinus</name>
    <name type="common">Eurasian minnow</name>
    <dbReference type="NCBI Taxonomy" id="58324"/>
    <lineage>
        <taxon>Eukaryota</taxon>
        <taxon>Metazoa</taxon>
        <taxon>Chordata</taxon>
        <taxon>Craniata</taxon>
        <taxon>Vertebrata</taxon>
        <taxon>Euteleostomi</taxon>
        <taxon>Actinopterygii</taxon>
        <taxon>Neopterygii</taxon>
        <taxon>Teleostei</taxon>
        <taxon>Ostariophysi</taxon>
        <taxon>Cypriniformes</taxon>
        <taxon>Leuciscidae</taxon>
        <taxon>Phoxininae</taxon>
        <taxon>Phoxinus</taxon>
    </lineage>
</organism>
<keyword evidence="3" id="KW-1015">Disulfide bond</keyword>
<gene>
    <name evidence="5" type="ORF">R3I93_005724</name>
</gene>
<evidence type="ECO:0000256" key="3">
    <source>
        <dbReference type="ARBA" id="ARBA00023157"/>
    </source>
</evidence>
<evidence type="ECO:0000313" key="5">
    <source>
        <dbReference type="EMBL" id="KAK7165733.1"/>
    </source>
</evidence>
<evidence type="ECO:0000313" key="6">
    <source>
        <dbReference type="Proteomes" id="UP001364617"/>
    </source>
</evidence>
<dbReference type="SUPFAM" id="SSF53955">
    <property type="entry name" value="Lysozyme-like"/>
    <property type="match status" value="1"/>
</dbReference>
<dbReference type="SMART" id="SM00263">
    <property type="entry name" value="LYZ1"/>
    <property type="match status" value="1"/>
</dbReference>
<proteinExistence type="predicted"/>
<dbReference type="EMBL" id="JAYKXH010000006">
    <property type="protein sequence ID" value="KAK7165733.1"/>
    <property type="molecule type" value="Genomic_DNA"/>
</dbReference>
<dbReference type="AlphaFoldDB" id="A0AAN9DB98"/>
<dbReference type="GO" id="GO:0003796">
    <property type="term" value="F:lysozyme activity"/>
    <property type="evidence" value="ECO:0007669"/>
    <property type="project" value="UniProtKB-EC"/>
</dbReference>
<sequence length="194" mass="21241">MKSVLPVKMLAALALVLLVSSATEGRVLSKCELKEQLEAAQIQVIRAMGDNMTVNDLIARLVCKANASGFNTSFVKAIAARPKESFTFGHQKQRPVWQLYGVFQLSDQLACDSGMMPSRNVCNMSCSALIDDDVTDDIACLKTMIDSIKPKPKNDITLPLATLNTIVVKECRFVVPSRYFAECPTATTPIDCLH</sequence>
<dbReference type="EC" id="3.2.1.17" evidence="1"/>
<dbReference type="InterPro" id="IPR001916">
    <property type="entry name" value="Glyco_hydro_22"/>
</dbReference>
<accession>A0AAN9DB98</accession>
<dbReference type="GO" id="GO:0042742">
    <property type="term" value="P:defense response to bacterium"/>
    <property type="evidence" value="ECO:0007669"/>
    <property type="project" value="UniProtKB-KW"/>
</dbReference>
<dbReference type="PANTHER" id="PTHR11407:SF63">
    <property type="entry name" value="LYSOZYME C"/>
    <property type="match status" value="1"/>
</dbReference>
<feature type="chain" id="PRO_5043028883" description="lysozyme" evidence="4">
    <location>
        <begin position="26"/>
        <end position="194"/>
    </location>
</feature>
<evidence type="ECO:0000256" key="1">
    <source>
        <dbReference type="ARBA" id="ARBA00012732"/>
    </source>
</evidence>
<dbReference type="InterPro" id="IPR023346">
    <property type="entry name" value="Lysozyme-like_dom_sf"/>
</dbReference>
<dbReference type="Pfam" id="PF00062">
    <property type="entry name" value="Lys"/>
    <property type="match status" value="1"/>
</dbReference>
<keyword evidence="2" id="KW-0929">Antimicrobial</keyword>
<name>A0AAN9DB98_9TELE</name>
<dbReference type="PANTHER" id="PTHR11407">
    <property type="entry name" value="LYSOZYME C"/>
    <property type="match status" value="1"/>
</dbReference>
<evidence type="ECO:0000256" key="4">
    <source>
        <dbReference type="SAM" id="SignalP"/>
    </source>
</evidence>
<evidence type="ECO:0000256" key="2">
    <source>
        <dbReference type="ARBA" id="ARBA00022638"/>
    </source>
</evidence>
<dbReference type="GO" id="GO:0031640">
    <property type="term" value="P:killing of cells of another organism"/>
    <property type="evidence" value="ECO:0007669"/>
    <property type="project" value="UniProtKB-KW"/>
</dbReference>
<keyword evidence="6" id="KW-1185">Reference proteome</keyword>
<comment type="caution">
    <text evidence="5">The sequence shown here is derived from an EMBL/GenBank/DDBJ whole genome shotgun (WGS) entry which is preliminary data.</text>
</comment>
<keyword evidence="4" id="KW-0732">Signal</keyword>
<dbReference type="Proteomes" id="UP001364617">
    <property type="component" value="Unassembled WGS sequence"/>
</dbReference>
<protein>
    <recommendedName>
        <fullName evidence="1">lysozyme</fullName>
        <ecNumber evidence="1">3.2.1.17</ecNumber>
    </recommendedName>
</protein>
<reference evidence="5 6" key="1">
    <citation type="submission" date="2024-02" db="EMBL/GenBank/DDBJ databases">
        <title>Chromosome-level genome assembly of the Eurasian Minnow (Phoxinus phoxinus).</title>
        <authorList>
            <person name="Oriowo T.O."/>
            <person name="Martin S."/>
            <person name="Stange M."/>
            <person name="Chrysostomakis Y."/>
            <person name="Brown T."/>
            <person name="Winkler S."/>
            <person name="Kukowka S."/>
            <person name="Myers E.W."/>
            <person name="Bohne A."/>
        </authorList>
    </citation>
    <scope>NUCLEOTIDE SEQUENCE [LARGE SCALE GENOMIC DNA]</scope>
    <source>
        <strain evidence="5">ZFMK-TIS-60720</strain>
        <tissue evidence="5">Whole Organism</tissue>
    </source>
</reference>
<dbReference type="PROSITE" id="PS51348">
    <property type="entry name" value="GLYCOSYL_HYDROL_F22_2"/>
    <property type="match status" value="1"/>
</dbReference>
<feature type="signal peptide" evidence="4">
    <location>
        <begin position="1"/>
        <end position="25"/>
    </location>
</feature>
<dbReference type="Gene3D" id="1.10.530.10">
    <property type="match status" value="1"/>
</dbReference>